<name>X6MVZ7_RETFI</name>
<sequence length="193" mass="22567">MKKQNMEYDYDHEEYGVDLQTERRALEERRQFLLQELEKRNIDSKDFNTSLEPMIQPGARHNGHLTTLKKQFEKENDEIRECLATYDQLWNTLQKRPQTSDMNTNALKKFKTADVNITPSRNIRNHHTKSGDGNATSLPQLSTQDRYSLRKSQKKSGSKQLSDSNLKRNSSQSSIVFTSRSDSTMKQTQDHQR</sequence>
<dbReference type="AlphaFoldDB" id="X6MVZ7"/>
<evidence type="ECO:0000256" key="2">
    <source>
        <dbReference type="SAM" id="MobiDB-lite"/>
    </source>
</evidence>
<keyword evidence="1" id="KW-0175">Coiled coil</keyword>
<feature type="region of interest" description="Disordered" evidence="2">
    <location>
        <begin position="117"/>
        <end position="193"/>
    </location>
</feature>
<dbReference type="EMBL" id="ASPP01015363">
    <property type="protein sequence ID" value="ETO18173.1"/>
    <property type="molecule type" value="Genomic_DNA"/>
</dbReference>
<evidence type="ECO:0000256" key="1">
    <source>
        <dbReference type="SAM" id="Coils"/>
    </source>
</evidence>
<gene>
    <name evidence="3" type="ORF">RFI_19105</name>
</gene>
<dbReference type="Proteomes" id="UP000023152">
    <property type="component" value="Unassembled WGS sequence"/>
</dbReference>
<evidence type="ECO:0000313" key="4">
    <source>
        <dbReference type="Proteomes" id="UP000023152"/>
    </source>
</evidence>
<comment type="caution">
    <text evidence="3">The sequence shown here is derived from an EMBL/GenBank/DDBJ whole genome shotgun (WGS) entry which is preliminary data.</text>
</comment>
<feature type="compositionally biased region" description="Polar residues" evidence="2">
    <location>
        <begin position="131"/>
        <end position="146"/>
    </location>
</feature>
<protein>
    <submittedName>
        <fullName evidence="3">Uncharacterized protein</fullName>
    </submittedName>
</protein>
<evidence type="ECO:0000313" key="3">
    <source>
        <dbReference type="EMBL" id="ETO18173.1"/>
    </source>
</evidence>
<keyword evidence="4" id="KW-1185">Reference proteome</keyword>
<feature type="compositionally biased region" description="Polar residues" evidence="2">
    <location>
        <begin position="167"/>
        <end position="187"/>
    </location>
</feature>
<reference evidence="3 4" key="1">
    <citation type="journal article" date="2013" name="Curr. Biol.">
        <title>The Genome of the Foraminiferan Reticulomyxa filosa.</title>
        <authorList>
            <person name="Glockner G."/>
            <person name="Hulsmann N."/>
            <person name="Schleicher M."/>
            <person name="Noegel A.A."/>
            <person name="Eichinger L."/>
            <person name="Gallinger C."/>
            <person name="Pawlowski J."/>
            <person name="Sierra R."/>
            <person name="Euteneuer U."/>
            <person name="Pillet L."/>
            <person name="Moustafa A."/>
            <person name="Platzer M."/>
            <person name="Groth M."/>
            <person name="Szafranski K."/>
            <person name="Schliwa M."/>
        </authorList>
    </citation>
    <scope>NUCLEOTIDE SEQUENCE [LARGE SCALE GENOMIC DNA]</scope>
</reference>
<accession>X6MVZ7</accession>
<proteinExistence type="predicted"/>
<feature type="coiled-coil region" evidence="1">
    <location>
        <begin position="16"/>
        <end position="43"/>
    </location>
</feature>
<organism evidence="3 4">
    <name type="scientific">Reticulomyxa filosa</name>
    <dbReference type="NCBI Taxonomy" id="46433"/>
    <lineage>
        <taxon>Eukaryota</taxon>
        <taxon>Sar</taxon>
        <taxon>Rhizaria</taxon>
        <taxon>Retaria</taxon>
        <taxon>Foraminifera</taxon>
        <taxon>Monothalamids</taxon>
        <taxon>Reticulomyxidae</taxon>
        <taxon>Reticulomyxa</taxon>
    </lineage>
</organism>